<comment type="caution">
    <text evidence="1">The sequence shown here is derived from an EMBL/GenBank/DDBJ whole genome shotgun (WGS) entry which is preliminary data.</text>
</comment>
<gene>
    <name evidence="1" type="ORF">PGTUg99_017298</name>
</gene>
<dbReference type="EMBL" id="VDEP01000071">
    <property type="protein sequence ID" value="KAA1133487.1"/>
    <property type="molecule type" value="Genomic_DNA"/>
</dbReference>
<accession>A0A5B0S6P9</accession>
<dbReference type="AlphaFoldDB" id="A0A5B0S6P9"/>
<dbReference type="Proteomes" id="UP000325313">
    <property type="component" value="Unassembled WGS sequence"/>
</dbReference>
<proteinExistence type="predicted"/>
<evidence type="ECO:0000313" key="1">
    <source>
        <dbReference type="EMBL" id="KAA1133487.1"/>
    </source>
</evidence>
<reference evidence="1 2" key="1">
    <citation type="submission" date="2019-05" db="EMBL/GenBank/DDBJ databases">
        <title>Emergence of the Ug99 lineage of the wheat stem rust pathogen through somatic hybridization.</title>
        <authorList>
            <person name="Li F."/>
            <person name="Upadhyaya N.M."/>
            <person name="Sperschneider J."/>
            <person name="Matny O."/>
            <person name="Nguyen-Phuc H."/>
            <person name="Mago R."/>
            <person name="Raley C."/>
            <person name="Miller M.E."/>
            <person name="Silverstein K.A.T."/>
            <person name="Henningsen E."/>
            <person name="Hirsch C.D."/>
            <person name="Visser B."/>
            <person name="Pretorius Z.A."/>
            <person name="Steffenson B.J."/>
            <person name="Schwessinger B."/>
            <person name="Dodds P.N."/>
            <person name="Figueroa M."/>
        </authorList>
    </citation>
    <scope>NUCLEOTIDE SEQUENCE [LARGE SCALE GENOMIC DNA]</scope>
    <source>
        <strain evidence="1 2">Ug99</strain>
    </source>
</reference>
<name>A0A5B0S6P9_PUCGR</name>
<evidence type="ECO:0000313" key="2">
    <source>
        <dbReference type="Proteomes" id="UP000325313"/>
    </source>
</evidence>
<protein>
    <submittedName>
        <fullName evidence="1">Uncharacterized protein</fullName>
    </submittedName>
</protein>
<organism evidence="1 2">
    <name type="scientific">Puccinia graminis f. sp. tritici</name>
    <dbReference type="NCBI Taxonomy" id="56615"/>
    <lineage>
        <taxon>Eukaryota</taxon>
        <taxon>Fungi</taxon>
        <taxon>Dikarya</taxon>
        <taxon>Basidiomycota</taxon>
        <taxon>Pucciniomycotina</taxon>
        <taxon>Pucciniomycetes</taxon>
        <taxon>Pucciniales</taxon>
        <taxon>Pucciniaceae</taxon>
        <taxon>Puccinia</taxon>
    </lineage>
</organism>
<sequence>MTSQALTSRISLGGPSRKVYAALSGADCTVLVPRRSAMLGQLVRLCHLDSRRKSNVAFGGLSSTRTVGMRRPPDEWVLPFAVWAGESVGRVRMRAPSPPTTAPVAAAALT</sequence>